<organism evidence="2 3">
    <name type="scientific">Roridomyces roridus</name>
    <dbReference type="NCBI Taxonomy" id="1738132"/>
    <lineage>
        <taxon>Eukaryota</taxon>
        <taxon>Fungi</taxon>
        <taxon>Dikarya</taxon>
        <taxon>Basidiomycota</taxon>
        <taxon>Agaricomycotina</taxon>
        <taxon>Agaricomycetes</taxon>
        <taxon>Agaricomycetidae</taxon>
        <taxon>Agaricales</taxon>
        <taxon>Marasmiineae</taxon>
        <taxon>Mycenaceae</taxon>
        <taxon>Roridomyces</taxon>
    </lineage>
</organism>
<feature type="non-terminal residue" evidence="2">
    <location>
        <position position="106"/>
    </location>
</feature>
<reference evidence="2" key="1">
    <citation type="submission" date="2023-03" db="EMBL/GenBank/DDBJ databases">
        <title>Massive genome expansion in bonnet fungi (Mycena s.s.) driven by repeated elements and novel gene families across ecological guilds.</title>
        <authorList>
            <consortium name="Lawrence Berkeley National Laboratory"/>
            <person name="Harder C.B."/>
            <person name="Miyauchi S."/>
            <person name="Viragh M."/>
            <person name="Kuo A."/>
            <person name="Thoen E."/>
            <person name="Andreopoulos B."/>
            <person name="Lu D."/>
            <person name="Skrede I."/>
            <person name="Drula E."/>
            <person name="Henrissat B."/>
            <person name="Morin E."/>
            <person name="Kohler A."/>
            <person name="Barry K."/>
            <person name="LaButti K."/>
            <person name="Morin E."/>
            <person name="Salamov A."/>
            <person name="Lipzen A."/>
            <person name="Mereny Z."/>
            <person name="Hegedus B."/>
            <person name="Baldrian P."/>
            <person name="Stursova M."/>
            <person name="Weitz H."/>
            <person name="Taylor A."/>
            <person name="Grigoriev I.V."/>
            <person name="Nagy L.G."/>
            <person name="Martin F."/>
            <person name="Kauserud H."/>
        </authorList>
    </citation>
    <scope>NUCLEOTIDE SEQUENCE</scope>
    <source>
        <strain evidence="2">9284</strain>
    </source>
</reference>
<evidence type="ECO:0000313" key="3">
    <source>
        <dbReference type="Proteomes" id="UP001221142"/>
    </source>
</evidence>
<dbReference type="EMBL" id="JARKIF010000001">
    <property type="protein sequence ID" value="KAJ7651069.1"/>
    <property type="molecule type" value="Genomic_DNA"/>
</dbReference>
<feature type="region of interest" description="Disordered" evidence="1">
    <location>
        <begin position="44"/>
        <end position="64"/>
    </location>
</feature>
<gene>
    <name evidence="2" type="ORF">FB45DRAFT_889543</name>
</gene>
<evidence type="ECO:0000313" key="2">
    <source>
        <dbReference type="EMBL" id="KAJ7651069.1"/>
    </source>
</evidence>
<sequence>MIAVASFLLLPPRSNSLCNSARLCNSRIACLTQALLLQHGGLLSMPSPPGGPRTKSTRTNSQAARTIRDAKLAGNRCTRCYSACSTLPWLYSTRILGEGWWRYETE</sequence>
<dbReference type="AlphaFoldDB" id="A0AAD7CKW4"/>
<comment type="caution">
    <text evidence="2">The sequence shown here is derived from an EMBL/GenBank/DDBJ whole genome shotgun (WGS) entry which is preliminary data.</text>
</comment>
<proteinExistence type="predicted"/>
<evidence type="ECO:0000256" key="1">
    <source>
        <dbReference type="SAM" id="MobiDB-lite"/>
    </source>
</evidence>
<keyword evidence="3" id="KW-1185">Reference proteome</keyword>
<dbReference type="Proteomes" id="UP001221142">
    <property type="component" value="Unassembled WGS sequence"/>
</dbReference>
<accession>A0AAD7CKW4</accession>
<protein>
    <submittedName>
        <fullName evidence="2">Uncharacterized protein</fullName>
    </submittedName>
</protein>
<name>A0AAD7CKW4_9AGAR</name>